<dbReference type="EMBL" id="JANAVB010036020">
    <property type="protein sequence ID" value="KAJ6804136.1"/>
    <property type="molecule type" value="Genomic_DNA"/>
</dbReference>
<gene>
    <name evidence="7" type="ORF">M6B38_186715</name>
</gene>
<reference evidence="7" key="2">
    <citation type="submission" date="2023-04" db="EMBL/GenBank/DDBJ databases">
        <authorList>
            <person name="Bruccoleri R.E."/>
            <person name="Oakeley E.J."/>
            <person name="Faust A.-M."/>
            <person name="Dessus-Babus S."/>
            <person name="Altorfer M."/>
            <person name="Burckhardt D."/>
            <person name="Oertli M."/>
            <person name="Naumann U."/>
            <person name="Petersen F."/>
            <person name="Wong J."/>
        </authorList>
    </citation>
    <scope>NUCLEOTIDE SEQUENCE</scope>
    <source>
        <strain evidence="7">GSM-AAB239-AS_SAM_17_03QT</strain>
        <tissue evidence="7">Leaf</tissue>
    </source>
</reference>
<evidence type="ECO:0000256" key="2">
    <source>
        <dbReference type="ARBA" id="ARBA00022692"/>
    </source>
</evidence>
<dbReference type="InterPro" id="IPR007656">
    <property type="entry name" value="GTD-bd"/>
</dbReference>
<sequence>MAEDEISALKVALCNQLLVIKRLYTELEEEREASASGADEALSMILRLQKEKAEEKMEHRQYKKMAEAKMQHAEDSFAMLEQALLQKEFDNSSLKYQLQAYKQKLLSIGVNSDLNNIAIIDNRIFLKRSTSLERTSYHGNVRRQISMPSLNKLLSEMEIFSGDGSVIPSLQSIWREVGVYENQFDKKQKHHFSREDVIEECNSDSEQVQGADASVNKVQQTQNIKLTAASKCLSLNKESLKSITTAPQSYQEWAPDQSNLAEPTTLATSIETDVHWLKHRIQQVEADICDMKQEDLKKRKRETKLLREIHEQLDTVQSHQRNLLSNKHSPQHVAMFDFLTEGMLSFWI</sequence>
<name>A0AAX6EJF2_IRIPA</name>
<keyword evidence="4" id="KW-0472">Membrane</keyword>
<dbReference type="GO" id="GO:0016020">
    <property type="term" value="C:membrane"/>
    <property type="evidence" value="ECO:0007669"/>
    <property type="project" value="UniProtKB-SubCell"/>
</dbReference>
<evidence type="ECO:0000256" key="5">
    <source>
        <dbReference type="SAM" id="Coils"/>
    </source>
</evidence>
<evidence type="ECO:0000256" key="3">
    <source>
        <dbReference type="ARBA" id="ARBA00022989"/>
    </source>
</evidence>
<comment type="subcellular location">
    <subcellularLocation>
        <location evidence="1">Membrane</location>
    </subcellularLocation>
</comment>
<feature type="domain" description="GTD-binding" evidence="6">
    <location>
        <begin position="4"/>
        <end position="102"/>
    </location>
</feature>
<protein>
    <submittedName>
        <fullName evidence="7">Myosin-binding protein 7-like</fullName>
    </submittedName>
</protein>
<dbReference type="Proteomes" id="UP001140949">
    <property type="component" value="Unassembled WGS sequence"/>
</dbReference>
<reference evidence="7" key="1">
    <citation type="journal article" date="2023" name="GigaByte">
        <title>Genome assembly of the bearded iris, Iris pallida Lam.</title>
        <authorList>
            <person name="Bruccoleri R.E."/>
            <person name="Oakeley E.J."/>
            <person name="Faust A.M.E."/>
            <person name="Altorfer M."/>
            <person name="Dessus-Babus S."/>
            <person name="Burckhardt D."/>
            <person name="Oertli M."/>
            <person name="Naumann U."/>
            <person name="Petersen F."/>
            <person name="Wong J."/>
        </authorList>
    </citation>
    <scope>NUCLEOTIDE SEQUENCE</scope>
    <source>
        <strain evidence="7">GSM-AAB239-AS_SAM_17_03QT</strain>
    </source>
</reference>
<accession>A0AAX6EJF2</accession>
<keyword evidence="5" id="KW-0175">Coiled coil</keyword>
<dbReference type="PROSITE" id="PS51775">
    <property type="entry name" value="GTD_BINDING"/>
    <property type="match status" value="1"/>
</dbReference>
<evidence type="ECO:0000313" key="8">
    <source>
        <dbReference type="Proteomes" id="UP001140949"/>
    </source>
</evidence>
<dbReference type="PANTHER" id="PTHR31422:SF1">
    <property type="entry name" value="GTD-BINDING DOMAIN-CONTAINING PROTEIN"/>
    <property type="match status" value="1"/>
</dbReference>
<evidence type="ECO:0000256" key="1">
    <source>
        <dbReference type="ARBA" id="ARBA00004370"/>
    </source>
</evidence>
<dbReference type="GO" id="GO:0080115">
    <property type="term" value="F:myosin XI tail binding"/>
    <property type="evidence" value="ECO:0007669"/>
    <property type="project" value="UniProtKB-ARBA"/>
</dbReference>
<keyword evidence="2" id="KW-0812">Transmembrane</keyword>
<feature type="coiled-coil region" evidence="5">
    <location>
        <begin position="38"/>
        <end position="83"/>
    </location>
</feature>
<keyword evidence="8" id="KW-1185">Reference proteome</keyword>
<evidence type="ECO:0000313" key="7">
    <source>
        <dbReference type="EMBL" id="KAJ6804136.1"/>
    </source>
</evidence>
<comment type="caution">
    <text evidence="7">The sequence shown here is derived from an EMBL/GenBank/DDBJ whole genome shotgun (WGS) entry which is preliminary data.</text>
</comment>
<evidence type="ECO:0000259" key="6">
    <source>
        <dbReference type="PROSITE" id="PS51775"/>
    </source>
</evidence>
<dbReference type="AlphaFoldDB" id="A0AAX6EJF2"/>
<keyword evidence="3" id="KW-1133">Transmembrane helix</keyword>
<organism evidence="7 8">
    <name type="scientific">Iris pallida</name>
    <name type="common">Sweet iris</name>
    <dbReference type="NCBI Taxonomy" id="29817"/>
    <lineage>
        <taxon>Eukaryota</taxon>
        <taxon>Viridiplantae</taxon>
        <taxon>Streptophyta</taxon>
        <taxon>Embryophyta</taxon>
        <taxon>Tracheophyta</taxon>
        <taxon>Spermatophyta</taxon>
        <taxon>Magnoliopsida</taxon>
        <taxon>Liliopsida</taxon>
        <taxon>Asparagales</taxon>
        <taxon>Iridaceae</taxon>
        <taxon>Iridoideae</taxon>
        <taxon>Irideae</taxon>
        <taxon>Iris</taxon>
    </lineage>
</organism>
<proteinExistence type="predicted"/>
<evidence type="ECO:0000256" key="4">
    <source>
        <dbReference type="ARBA" id="ARBA00023136"/>
    </source>
</evidence>
<dbReference type="PANTHER" id="PTHR31422">
    <property type="entry name" value="BNAANNG28530D PROTEIN"/>
    <property type="match status" value="1"/>
</dbReference>
<dbReference type="Pfam" id="PF04576">
    <property type="entry name" value="Zein-binding"/>
    <property type="match status" value="1"/>
</dbReference>